<reference evidence="2 4" key="2">
    <citation type="journal article" date="2017" name="Ann. Clin. Microbiol. Antimicrob.">
        <title>New eight genes identified at the clinical multidrug-resistant Acinetobacter baumannii DMS06669 strain in a Vietnam hospital.</title>
        <authorList>
            <person name="Si-Tuan N."/>
            <person name="Ngoc H.M."/>
            <person name="Hang P.T.T."/>
            <person name="Nguyen C."/>
            <person name="Van P.H."/>
            <person name="Huong N.T."/>
        </authorList>
    </citation>
    <scope>NUCLEOTIDE SEQUENCE [LARGE SCALE GENOMIC DNA]</scope>
    <source>
        <strain evidence="2 4">DMS06669</strain>
    </source>
</reference>
<reference evidence="1 3" key="1">
    <citation type="submission" date="2016-01" db="EMBL/GenBank/DDBJ databases">
        <title>Draft sequences of Acinetobacter baumannii isolates from wounded military personnel.</title>
        <authorList>
            <person name="Arivett B.A."/>
            <person name="Fiester S.E."/>
            <person name="Ream D.C."/>
            <person name="Actis L.A."/>
        </authorList>
    </citation>
    <scope>NUCLEOTIDE SEQUENCE [LARGE SCALE GENOMIC DNA]</scope>
    <source>
        <strain evidence="1 3">AB2828</strain>
    </source>
</reference>
<dbReference type="InterPro" id="IPR036388">
    <property type="entry name" value="WH-like_DNA-bd_sf"/>
</dbReference>
<name>A0A0J8VQG6_ACIBA</name>
<proteinExistence type="predicted"/>
<dbReference type="EMBL" id="WWCH01000001">
    <property type="protein sequence ID" value="MYM77588.1"/>
    <property type="molecule type" value="Genomic_DNA"/>
</dbReference>
<dbReference type="Pfam" id="PF13730">
    <property type="entry name" value="HTH_36"/>
    <property type="match status" value="1"/>
</dbReference>
<dbReference type="Gene3D" id="1.10.10.10">
    <property type="entry name" value="Winged helix-like DNA-binding domain superfamily/Winged helix DNA-binding domain"/>
    <property type="match status" value="1"/>
</dbReference>
<evidence type="ECO:0000313" key="2">
    <source>
        <dbReference type="EMBL" id="MYM77588.1"/>
    </source>
</evidence>
<sequence length="320" mass="36441">MSLDATVWAWKTRQKQKVGGALKPLKKLVLLSLADRAGETHECYPSIARLVDDTEMDRKTVLKIIDELIEDGFIIDTGKREGKTKQVKVYLLIGVKGRETVPTKVHFDTENDDLNNTNNGTVPTTEQFQQFHERVPTIPLNSPNVGTRNLSKNLSEESKNKKTWLSLKKLREEILLATDQETYEQIKNATWFDRELRAFELYNAEKNLCDELMNYHFADWLINACGKYQAREQSKKPNSGTQVRVPQGESNTLSSKQIYSFAQKLSVHPEFASKYAEGNESYEQLAARVAVKLADPEQQQKLMPYLIQVGFQQKGKGEAA</sequence>
<dbReference type="Proteomes" id="UP000480763">
    <property type="component" value="Unassembled WGS sequence"/>
</dbReference>
<gene>
    <name evidence="2" type="ORF">GSE42_06555</name>
    <name evidence="1" type="ORF">LV35_03849</name>
</gene>
<organism evidence="2 4">
    <name type="scientific">Acinetobacter baumannii</name>
    <dbReference type="NCBI Taxonomy" id="470"/>
    <lineage>
        <taxon>Bacteria</taxon>
        <taxon>Pseudomonadati</taxon>
        <taxon>Pseudomonadota</taxon>
        <taxon>Gammaproteobacteria</taxon>
        <taxon>Moraxellales</taxon>
        <taxon>Moraxellaceae</taxon>
        <taxon>Acinetobacter</taxon>
        <taxon>Acinetobacter calcoaceticus/baumannii complex</taxon>
    </lineage>
</organism>
<dbReference type="AlphaFoldDB" id="A0A0J8VQG6"/>
<comment type="caution">
    <text evidence="2">The sequence shown here is derived from an EMBL/GenBank/DDBJ whole genome shotgun (WGS) entry which is preliminary data.</text>
</comment>
<dbReference type="RefSeq" id="WP_000050658.1">
    <property type="nucleotide sequence ID" value="NZ_BHGH01000015.1"/>
</dbReference>
<evidence type="ECO:0000313" key="3">
    <source>
        <dbReference type="Proteomes" id="UP000076296"/>
    </source>
</evidence>
<dbReference type="EMBL" id="LRDT01000057">
    <property type="protein sequence ID" value="KZA11045.1"/>
    <property type="molecule type" value="Genomic_DNA"/>
</dbReference>
<protein>
    <submittedName>
        <fullName evidence="2">Helix-turn-helix domain-containing protein</fullName>
    </submittedName>
</protein>
<reference evidence="2" key="3">
    <citation type="submission" date="2019-12" db="EMBL/GenBank/DDBJ databases">
        <authorList>
            <person name="Nguyen S.-T."/>
        </authorList>
    </citation>
    <scope>NUCLEOTIDE SEQUENCE</scope>
    <source>
        <strain evidence="2">DMS06669</strain>
    </source>
</reference>
<evidence type="ECO:0000313" key="4">
    <source>
        <dbReference type="Proteomes" id="UP000480763"/>
    </source>
</evidence>
<evidence type="ECO:0000313" key="1">
    <source>
        <dbReference type="EMBL" id="KZA11045.1"/>
    </source>
</evidence>
<accession>A0A0J8VQG6</accession>
<dbReference type="Proteomes" id="UP000076296">
    <property type="component" value="Unassembled WGS sequence"/>
</dbReference>